<dbReference type="RefSeq" id="YP_004207837.1">
    <property type="nucleotide sequence ID" value="NC_015049.1"/>
</dbReference>
<keyword evidence="3" id="KW-1185">Reference proteome</keyword>
<accession>E9M5I4</accession>
<organism evidence="1 3">
    <name type="scientific">Cricetid gammaherpesvirus 2</name>
    <dbReference type="NCBI Taxonomy" id="1605972"/>
    <lineage>
        <taxon>Viruses</taxon>
        <taxon>Duplodnaviria</taxon>
        <taxon>Heunggongvirae</taxon>
        <taxon>Peploviricota</taxon>
        <taxon>Herviviricetes</taxon>
        <taxon>Herpesvirales</taxon>
        <taxon>Orthoherpesviridae</taxon>
        <taxon>Gammaherpesvirinae</taxon>
        <taxon>Rhadinovirus</taxon>
        <taxon>Rhadinovirus cricetidgamma2</taxon>
    </lineage>
</organism>
<dbReference type="Proteomes" id="UP000134313">
    <property type="component" value="Segment"/>
</dbReference>
<reference evidence="3 4" key="1">
    <citation type="journal article" date="2011" name="J. Virol.">
        <title>Identification and sequencing of a novel rodent gammaherpesvirus that establishes acute and latent infection in laboratory mice.</title>
        <authorList>
            <person name="Loh J."/>
            <person name="Zhao G."/>
            <person name="Nelson C.A."/>
            <person name="Coder P."/>
            <person name="Droit L."/>
            <person name="Handley S.A."/>
            <person name="Johnson L.S."/>
            <person name="Vachharajani P."/>
            <person name="Guzman H."/>
            <person name="Tesh R.B."/>
            <person name="Wang D."/>
            <person name="Fremont D.H."/>
            <person name="Virgin H.W."/>
        </authorList>
    </citation>
    <scope>NUCLEOTIDE SEQUENCE [LARGE SCALE GENOMIC DNA]</scope>
</reference>
<protein>
    <submittedName>
        <fullName evidence="1">Uncharacterized protein</fullName>
    </submittedName>
</protein>
<gene>
    <name evidence="2" type="ORF">RHVP-L.R5</name>
    <name evidence="1" type="ORF">RHVP.R5</name>
</gene>
<dbReference type="EMBL" id="HQ698924">
    <property type="protein sequence ID" value="ADW24424.1"/>
    <property type="molecule type" value="Genomic_DNA"/>
</dbReference>
<dbReference type="EMBL" id="HQ221963">
    <property type="protein sequence ID" value="ADW24342.1"/>
    <property type="molecule type" value="Genomic_DNA"/>
</dbReference>
<evidence type="ECO:0000313" key="2">
    <source>
        <dbReference type="EMBL" id="ADW24424.1"/>
    </source>
</evidence>
<evidence type="ECO:0000313" key="1">
    <source>
        <dbReference type="EMBL" id="ADW24342.1"/>
    </source>
</evidence>
<sequence length="491" mass="55379">MKLVRSFIPVDSGFGHKRIKGRWVAGSMHWVTMGFTKPLILLGLVAIAQSVFVREGDPIILKSSLPPEPQKANPILDGYTWKRIIETGKAVPIRVTLGNGGNCFVNHAHFQGRMKACGRELRIEDATVDDSGVYEVTHNVLVRTPEFKWWGLKFHEDGSASQPGNRKRGVELFYVSVFRTKPVLTLPLINSDSVHIRCDDLWNEESELFLELEPTGNTIRPKTQGLGRNLWRIEAMRGDNWKMMVDSRCCVASNGHITCTPWAKITLSQVANTRLLENRAQVCRHRGENNLAEVSFTYSQTGALPSPTCFNHYFVVEEGKVLRLCQGEESYLVGPKGAWHKQRPLGSGLMHLTDGTSWQLDYTSLADSGQYVIKHDTSETKYTIEVIPRLRAAVRLINLKEDRLELECVHTGSRYTEIMWTVEGQYSTFETSEDGTSITIYPNCAQGADRSTWYYKFGVRCLAMNGPFDGWARWVLGEASKMANNTNKTVN</sequence>
<name>E9M5I4_9GAMA</name>
<dbReference type="GeneID" id="10192192"/>
<dbReference type="Proteomes" id="UP000164320">
    <property type="component" value="Genome"/>
</dbReference>
<evidence type="ECO:0000313" key="4">
    <source>
        <dbReference type="Proteomes" id="UP000164320"/>
    </source>
</evidence>
<dbReference type="KEGG" id="vg:10192192"/>
<proteinExistence type="predicted"/>
<evidence type="ECO:0000313" key="3">
    <source>
        <dbReference type="Proteomes" id="UP000134313"/>
    </source>
</evidence>